<keyword evidence="2" id="KW-1185">Reference proteome</keyword>
<name>A0ACD1GMG0_9EURO</name>
<reference evidence="1" key="1">
    <citation type="submission" date="2018-02" db="EMBL/GenBank/DDBJ databases">
        <title>The genomes of Aspergillus section Nigri reveals drivers in fungal speciation.</title>
        <authorList>
            <consortium name="DOE Joint Genome Institute"/>
            <person name="Vesth T.C."/>
            <person name="Nybo J."/>
            <person name="Theobald S."/>
            <person name="Brandl J."/>
            <person name="Frisvad J.C."/>
            <person name="Nielsen K.F."/>
            <person name="Lyhne E.K."/>
            <person name="Kogle M.E."/>
            <person name="Kuo A."/>
            <person name="Riley R."/>
            <person name="Clum A."/>
            <person name="Nolan M."/>
            <person name="Lipzen A."/>
            <person name="Salamov A."/>
            <person name="Henrissat B."/>
            <person name="Wiebenga A."/>
            <person name="De vries R.P."/>
            <person name="Grigoriev I.V."/>
            <person name="Mortensen U.H."/>
            <person name="Andersen M.R."/>
            <person name="Baker S.E."/>
        </authorList>
    </citation>
    <scope>NUCLEOTIDE SEQUENCE</scope>
    <source>
        <strain evidence="1">CBS 621.78</strain>
    </source>
</reference>
<accession>A0ACD1GMG0</accession>
<protein>
    <submittedName>
        <fullName evidence="1">NAD(P)-binding protein</fullName>
    </submittedName>
</protein>
<dbReference type="Proteomes" id="UP000249057">
    <property type="component" value="Unassembled WGS sequence"/>
</dbReference>
<proteinExistence type="predicted"/>
<evidence type="ECO:0000313" key="2">
    <source>
        <dbReference type="Proteomes" id="UP000249057"/>
    </source>
</evidence>
<evidence type="ECO:0000313" key="1">
    <source>
        <dbReference type="EMBL" id="RAH50317.1"/>
    </source>
</evidence>
<dbReference type="EMBL" id="KZ825314">
    <property type="protein sequence ID" value="RAH50317.1"/>
    <property type="molecule type" value="Genomic_DNA"/>
</dbReference>
<sequence length="367" mass="38588">MYPKHTLRLSASSRQLFRSASSPQPRTSPLHPITTPPQPSPQPRAYSTTPYYPPSNRLKGRSCMITGGTSGIGYAIAARFLQEGIDQVILVGRSYARLVNAATTLSSSSSTAEPPSQPQSSSSPEKPQQHTLLPFSPTISLLVGDIADAASWSRELEKVMQTTNPTHLINAAGLSISRVLSKSSPEDIARILDTNLQGAILTTRAFLRAAMRNHVRAKRSPSPAASASTVIGNGGGDGETTGADQPPAPPSKSIINIASLLARKGGTGAVTYAASKAGILGLTRSVAVEAGTALREVRVRSNAIVPGYVETPMIEDFSEGETTRLKQSIPLGRFGLPHEVADAAVFLALNEYANNCVLNLDGGLSAV</sequence>
<organism evidence="1 2">
    <name type="scientific">Aspergillus brunneoviolaceus CBS 621.78</name>
    <dbReference type="NCBI Taxonomy" id="1450534"/>
    <lineage>
        <taxon>Eukaryota</taxon>
        <taxon>Fungi</taxon>
        <taxon>Dikarya</taxon>
        <taxon>Ascomycota</taxon>
        <taxon>Pezizomycotina</taxon>
        <taxon>Eurotiomycetes</taxon>
        <taxon>Eurotiomycetidae</taxon>
        <taxon>Eurotiales</taxon>
        <taxon>Aspergillaceae</taxon>
        <taxon>Aspergillus</taxon>
        <taxon>Aspergillus subgen. Circumdati</taxon>
    </lineage>
</organism>
<gene>
    <name evidence="1" type="ORF">BO95DRAFT_197593</name>
</gene>